<feature type="domain" description="Lipoyl-binding" evidence="8">
    <location>
        <begin position="567"/>
        <end position="642"/>
    </location>
</feature>
<evidence type="ECO:0000313" key="12">
    <source>
        <dbReference type="Proteomes" id="UP000015480"/>
    </source>
</evidence>
<dbReference type="InterPro" id="IPR005479">
    <property type="entry name" value="CPAse_ATP-bd"/>
</dbReference>
<keyword evidence="5" id="KW-0809">Transit peptide</keyword>
<keyword evidence="4 7" id="KW-0067">ATP-binding</keyword>
<dbReference type="InterPro" id="IPR016185">
    <property type="entry name" value="PreATP-grasp_dom_sf"/>
</dbReference>
<dbReference type="EC" id="6.4.1.4" evidence="11"/>
<dbReference type="SUPFAM" id="SSF56059">
    <property type="entry name" value="Glutathione synthetase ATP-binding domain-like"/>
    <property type="match status" value="1"/>
</dbReference>
<dbReference type="FunFam" id="3.40.50.20:FF:000010">
    <property type="entry name" value="Propionyl-CoA carboxylase subunit alpha"/>
    <property type="match status" value="1"/>
</dbReference>
<dbReference type="InterPro" id="IPR050856">
    <property type="entry name" value="Biotin_carboxylase_complex"/>
</dbReference>
<evidence type="ECO:0000256" key="5">
    <source>
        <dbReference type="ARBA" id="ARBA00022946"/>
    </source>
</evidence>
<evidence type="ECO:0000259" key="9">
    <source>
        <dbReference type="PROSITE" id="PS50975"/>
    </source>
</evidence>
<dbReference type="CDD" id="cd06850">
    <property type="entry name" value="biotinyl_domain"/>
    <property type="match status" value="1"/>
</dbReference>
<evidence type="ECO:0000256" key="7">
    <source>
        <dbReference type="PROSITE-ProRule" id="PRU00409"/>
    </source>
</evidence>
<organism evidence="11 12">
    <name type="scientific">Paracoccus aminophilus JCM 7686</name>
    <dbReference type="NCBI Taxonomy" id="1367847"/>
    <lineage>
        <taxon>Bacteria</taxon>
        <taxon>Pseudomonadati</taxon>
        <taxon>Pseudomonadota</taxon>
        <taxon>Alphaproteobacteria</taxon>
        <taxon>Rhodobacterales</taxon>
        <taxon>Paracoccaceae</taxon>
        <taxon>Paracoccus</taxon>
    </lineage>
</organism>
<evidence type="ECO:0000259" key="8">
    <source>
        <dbReference type="PROSITE" id="PS50968"/>
    </source>
</evidence>
<dbReference type="eggNOG" id="COG4770">
    <property type="taxonomic scope" value="Bacteria"/>
</dbReference>
<evidence type="ECO:0000256" key="3">
    <source>
        <dbReference type="ARBA" id="ARBA00022741"/>
    </source>
</evidence>
<dbReference type="Proteomes" id="UP000015480">
    <property type="component" value="Chromosome"/>
</dbReference>
<dbReference type="SMART" id="SM00878">
    <property type="entry name" value="Biotin_carb_C"/>
    <property type="match status" value="1"/>
</dbReference>
<dbReference type="PROSITE" id="PS50979">
    <property type="entry name" value="BC"/>
    <property type="match status" value="1"/>
</dbReference>
<dbReference type="KEGG" id="pami:JCM7686_2361"/>
<evidence type="ECO:0000259" key="10">
    <source>
        <dbReference type="PROSITE" id="PS50979"/>
    </source>
</evidence>
<gene>
    <name evidence="11" type="ORF">JCM7686_2361</name>
</gene>
<dbReference type="InterPro" id="IPR006594">
    <property type="entry name" value="LisH"/>
</dbReference>
<dbReference type="Pfam" id="PF00289">
    <property type="entry name" value="Biotin_carb_N"/>
    <property type="match status" value="1"/>
</dbReference>
<keyword evidence="3 7" id="KW-0547">Nucleotide-binding</keyword>
<keyword evidence="2 11" id="KW-0436">Ligase</keyword>
<dbReference type="InterPro" id="IPR011053">
    <property type="entry name" value="Single_hybrid_motif"/>
</dbReference>
<dbReference type="Gene3D" id="3.30.470.20">
    <property type="entry name" value="ATP-grasp fold, B domain"/>
    <property type="match status" value="1"/>
</dbReference>
<dbReference type="InterPro" id="IPR005481">
    <property type="entry name" value="BC-like_N"/>
</dbReference>
<keyword evidence="6" id="KW-0092">Biotin</keyword>
<dbReference type="PANTHER" id="PTHR18866:SF33">
    <property type="entry name" value="METHYLCROTONOYL-COA CARBOXYLASE SUBUNIT ALPHA, MITOCHONDRIAL-RELATED"/>
    <property type="match status" value="1"/>
</dbReference>
<dbReference type="FunFam" id="3.30.1490.20:FF:000003">
    <property type="entry name" value="acetyl-CoA carboxylase isoform X1"/>
    <property type="match status" value="1"/>
</dbReference>
<dbReference type="PATRIC" id="fig|1367847.3.peg.2359"/>
<dbReference type="AlphaFoldDB" id="S5YW14"/>
<dbReference type="PROSITE" id="PS00867">
    <property type="entry name" value="CPSASE_2"/>
    <property type="match status" value="1"/>
</dbReference>
<dbReference type="OrthoDB" id="9763189at2"/>
<dbReference type="SUPFAM" id="SSF51246">
    <property type="entry name" value="Rudiment single hybrid motif"/>
    <property type="match status" value="1"/>
</dbReference>
<dbReference type="PANTHER" id="PTHR18866">
    <property type="entry name" value="CARBOXYLASE:PYRUVATE/ACETYL-COA/PROPIONYL-COA CARBOXYLASE"/>
    <property type="match status" value="1"/>
</dbReference>
<feature type="domain" description="Biotin carboxylation" evidence="10">
    <location>
        <begin position="1"/>
        <end position="448"/>
    </location>
</feature>
<dbReference type="SUPFAM" id="SSF51230">
    <property type="entry name" value="Single hybrid motif"/>
    <property type="match status" value="1"/>
</dbReference>
<dbReference type="PROSITE" id="PS00188">
    <property type="entry name" value="BIOTIN"/>
    <property type="match status" value="1"/>
</dbReference>
<keyword evidence="12" id="KW-1185">Reference proteome</keyword>
<dbReference type="EMBL" id="CP006650">
    <property type="protein sequence ID" value="AGT09431.1"/>
    <property type="molecule type" value="Genomic_DNA"/>
</dbReference>
<dbReference type="Pfam" id="PF00364">
    <property type="entry name" value="Biotin_lipoyl"/>
    <property type="match status" value="1"/>
</dbReference>
<name>S5YW14_PARAH</name>
<dbReference type="GO" id="GO:0046872">
    <property type="term" value="F:metal ion binding"/>
    <property type="evidence" value="ECO:0007669"/>
    <property type="project" value="InterPro"/>
</dbReference>
<dbReference type="HOGENOM" id="CLU_000395_3_1_5"/>
<dbReference type="InterPro" id="IPR011761">
    <property type="entry name" value="ATP-grasp"/>
</dbReference>
<dbReference type="RefSeq" id="WP_020951069.1">
    <property type="nucleotide sequence ID" value="NC_022041.1"/>
</dbReference>
<proteinExistence type="predicted"/>
<comment type="cofactor">
    <cofactor evidence="1">
        <name>biotin</name>
        <dbReference type="ChEBI" id="CHEBI:57586"/>
    </cofactor>
</comment>
<dbReference type="InterPro" id="IPR011764">
    <property type="entry name" value="Biotin_carboxylation_dom"/>
</dbReference>
<dbReference type="Gene3D" id="2.40.50.100">
    <property type="match status" value="1"/>
</dbReference>
<evidence type="ECO:0000313" key="11">
    <source>
        <dbReference type="EMBL" id="AGT09431.1"/>
    </source>
</evidence>
<sequence length="648" mass="69138">MFDKILIANRGEIACRIIQTARRLGIRTVAVFSQADAEARHVALADEAVPIGGPAPKDSYLRGDRLIAAALQTGAQAIHPGYGFLSENPDFVEAVTAAGLVFIGPSAGAIRKMGLKDAAKALMAEAGVPVVPGYHGPDQSPARLADEAARIRYPVLIKAVAGGGGKGMRLVERPADFADRLASAQNEAATAFGNSAVLIEKYILTPRHIEMQIFGDGRRALHLYERDCSLQRRHQKVIEEAPAPGMTSEMRAAMGAAAVRAAEAIGYAGAGTVEFIVDASAGLRPEGFWFMEMNTRLQVEHPVTEAITGIDLVEWQLRVAAGEPLPANQDQIHATGHAFEARLYAEDVPAGFLPATGRLAHLAFPATARIETGVRPGDQISPWYDPMIAKIITSGPTRALALQALQGALEATEVAGTITNLDFLIALTRHPGFRRGEVDTGLITRDLAALTQPLSPDSRAVALAALGLAGLDDAGLDPPDWTKGFALWQPLRQRIDWEGGHAHVEIPAPGLFRLHLDEVSHELRFANDRWWVDGAPTPLRLVHHAAAVSVFGTVPVTLKPLDPLARQTEVSGAGLTLSPMPGLVREIFVTPGQEVKAGERLALLEAMKMEHMLSASRDGRVAEVLAAPGDQVEAGAALIRLEEKEAHG</sequence>
<dbReference type="InterPro" id="IPR005482">
    <property type="entry name" value="Biotin_COase_C"/>
</dbReference>
<accession>S5YW14</accession>
<dbReference type="PROSITE" id="PS50975">
    <property type="entry name" value="ATP_GRASP"/>
    <property type="match status" value="1"/>
</dbReference>
<evidence type="ECO:0000256" key="4">
    <source>
        <dbReference type="ARBA" id="ARBA00022840"/>
    </source>
</evidence>
<dbReference type="PROSITE" id="PS50968">
    <property type="entry name" value="BIOTINYL_LIPOYL"/>
    <property type="match status" value="1"/>
</dbReference>
<dbReference type="InterPro" id="IPR000089">
    <property type="entry name" value="Biotin_lipoyl"/>
</dbReference>
<evidence type="ECO:0000256" key="1">
    <source>
        <dbReference type="ARBA" id="ARBA00001953"/>
    </source>
</evidence>
<dbReference type="FunFam" id="3.30.470.20:FF:000028">
    <property type="entry name" value="Methylcrotonoyl-CoA carboxylase subunit alpha, mitochondrial"/>
    <property type="match status" value="1"/>
</dbReference>
<dbReference type="FunFam" id="2.40.50.100:FF:000003">
    <property type="entry name" value="Acetyl-CoA carboxylase biotin carboxyl carrier protein"/>
    <property type="match status" value="1"/>
</dbReference>
<reference evidence="11 12" key="1">
    <citation type="journal article" date="2014" name="BMC Genomics">
        <title>Architecture and functions of a multipartite genome of the methylotrophic bacterium Paracoccus aminophilus JCM 7686, containing primary and secondary chromids.</title>
        <authorList>
            <person name="Dziewit L."/>
            <person name="Czarnecki J."/>
            <person name="Wibberg D."/>
            <person name="Radlinska M."/>
            <person name="Mrozek P."/>
            <person name="Szymczak M."/>
            <person name="Schluter A."/>
            <person name="Puhler A."/>
            <person name="Bartosik D."/>
        </authorList>
    </citation>
    <scope>NUCLEOTIDE SEQUENCE [LARGE SCALE GENOMIC DNA]</scope>
    <source>
        <strain evidence="11">JCM 7686</strain>
    </source>
</reference>
<dbReference type="GO" id="GO:0005524">
    <property type="term" value="F:ATP binding"/>
    <property type="evidence" value="ECO:0007669"/>
    <property type="project" value="UniProtKB-UniRule"/>
</dbReference>
<evidence type="ECO:0000256" key="6">
    <source>
        <dbReference type="ARBA" id="ARBA00023267"/>
    </source>
</evidence>
<feature type="domain" description="ATP-grasp" evidence="9">
    <location>
        <begin position="120"/>
        <end position="321"/>
    </location>
</feature>
<dbReference type="GO" id="GO:0004485">
    <property type="term" value="F:methylcrotonoyl-CoA carboxylase activity"/>
    <property type="evidence" value="ECO:0007669"/>
    <property type="project" value="UniProtKB-EC"/>
</dbReference>
<evidence type="ECO:0000256" key="2">
    <source>
        <dbReference type="ARBA" id="ARBA00022598"/>
    </source>
</evidence>
<dbReference type="InterPro" id="IPR001882">
    <property type="entry name" value="Biotin_BS"/>
</dbReference>
<dbReference type="STRING" id="1367847.JCM7686_2361"/>
<dbReference type="PROSITE" id="PS50896">
    <property type="entry name" value="LISH"/>
    <property type="match status" value="1"/>
</dbReference>
<protein>
    <submittedName>
        <fullName evidence="11">3-methylcrotonyl-CoA carboxylase, subunit alpha</fullName>
        <ecNumber evidence="11">6.4.1.4</ecNumber>
    </submittedName>
</protein>
<dbReference type="SUPFAM" id="SSF52440">
    <property type="entry name" value="PreATP-grasp domain"/>
    <property type="match status" value="1"/>
</dbReference>
<dbReference type="Pfam" id="PF02786">
    <property type="entry name" value="CPSase_L_D2"/>
    <property type="match status" value="1"/>
</dbReference>
<dbReference type="Pfam" id="PF02785">
    <property type="entry name" value="Biotin_carb_C"/>
    <property type="match status" value="1"/>
</dbReference>
<dbReference type="InterPro" id="IPR011054">
    <property type="entry name" value="Rudment_hybrid_motif"/>
</dbReference>